<evidence type="ECO:0000259" key="7">
    <source>
        <dbReference type="Pfam" id="PF16656"/>
    </source>
</evidence>
<dbReference type="InterPro" id="IPR041792">
    <property type="entry name" value="MPP_PAP"/>
</dbReference>
<gene>
    <name evidence="8" type="ORF">PHPALM_36838</name>
</gene>
<dbReference type="Proteomes" id="UP000237271">
    <property type="component" value="Unassembled WGS sequence"/>
</dbReference>
<name>A0A2P4WZ00_9STRA</name>
<dbReference type="CDD" id="cd00839">
    <property type="entry name" value="MPP_PAPs"/>
    <property type="match status" value="1"/>
</dbReference>
<dbReference type="InterPro" id="IPR025733">
    <property type="entry name" value="PAPs_C"/>
</dbReference>
<dbReference type="SUPFAM" id="SSF56300">
    <property type="entry name" value="Metallo-dependent phosphatases"/>
    <property type="match status" value="1"/>
</dbReference>
<dbReference type="Pfam" id="PF14008">
    <property type="entry name" value="Metallophos_C"/>
    <property type="match status" value="1"/>
</dbReference>
<evidence type="ECO:0000256" key="1">
    <source>
        <dbReference type="ARBA" id="ARBA00022729"/>
    </source>
</evidence>
<dbReference type="PANTHER" id="PTHR22953:SF153">
    <property type="entry name" value="PURPLE ACID PHOSPHATASE"/>
    <property type="match status" value="1"/>
</dbReference>
<dbReference type="AlphaFoldDB" id="A0A2P4WZ00"/>
<keyword evidence="2 4" id="KW-0378">Hydrolase</keyword>
<evidence type="ECO:0000256" key="2">
    <source>
        <dbReference type="ARBA" id="ARBA00022801"/>
    </source>
</evidence>
<evidence type="ECO:0000313" key="8">
    <source>
        <dbReference type="EMBL" id="POM58505.1"/>
    </source>
</evidence>
<keyword evidence="3" id="KW-0325">Glycoprotein</keyword>
<dbReference type="OrthoDB" id="45007at2759"/>
<dbReference type="InterPro" id="IPR039331">
    <property type="entry name" value="PAPs-like"/>
</dbReference>
<evidence type="ECO:0000256" key="4">
    <source>
        <dbReference type="RuleBase" id="RU361203"/>
    </source>
</evidence>
<evidence type="ECO:0000259" key="6">
    <source>
        <dbReference type="Pfam" id="PF14008"/>
    </source>
</evidence>
<dbReference type="Gene3D" id="2.60.40.380">
    <property type="entry name" value="Purple acid phosphatase-like, N-terminal"/>
    <property type="match status" value="1"/>
</dbReference>
<dbReference type="Gene3D" id="3.60.21.10">
    <property type="match status" value="1"/>
</dbReference>
<feature type="domain" description="Purple acid phosphatase N-terminal" evidence="7">
    <location>
        <begin position="77"/>
        <end position="159"/>
    </location>
</feature>
<proteinExistence type="inferred from homology"/>
<dbReference type="SUPFAM" id="SSF49363">
    <property type="entry name" value="Purple acid phosphatase, N-terminal domain"/>
    <property type="match status" value="1"/>
</dbReference>
<dbReference type="EMBL" id="NCKW01020223">
    <property type="protein sequence ID" value="POM58505.1"/>
    <property type="molecule type" value="Genomic_DNA"/>
</dbReference>
<evidence type="ECO:0000256" key="3">
    <source>
        <dbReference type="ARBA" id="ARBA00023180"/>
    </source>
</evidence>
<dbReference type="PANTHER" id="PTHR22953">
    <property type="entry name" value="ACID PHOSPHATASE RELATED"/>
    <property type="match status" value="1"/>
</dbReference>
<dbReference type="EC" id="3.1.3.2" evidence="4"/>
<dbReference type="InterPro" id="IPR008963">
    <property type="entry name" value="Purple_acid_Pase-like_N"/>
</dbReference>
<dbReference type="Pfam" id="PF00149">
    <property type="entry name" value="Metallophos"/>
    <property type="match status" value="1"/>
</dbReference>
<dbReference type="InterPro" id="IPR004843">
    <property type="entry name" value="Calcineurin-like_PHP"/>
</dbReference>
<dbReference type="InterPro" id="IPR015914">
    <property type="entry name" value="PAPs_N"/>
</dbReference>
<protein>
    <recommendedName>
        <fullName evidence="4">Purple acid phosphatase</fullName>
        <ecNumber evidence="4">3.1.3.2</ecNumber>
    </recommendedName>
</protein>
<sequence length="460" mass="51990">MAIVGVSLLLFASAFVVINMIRVPVYEENLKSVASMLAASSIPPSQIHVAFGREAAVKSYAAIRTPNAGESELRLGMTISWATDLKTATSSVRYGLSKDDLSTMQEAEEPCEQYEFCSYTSPWLHHVTIPGDKLKPDTTYYYQCGDATGGWSTVYSFKTAVPVGSEAPQTFGVIGDLGQTEYSMQTVRHLAGYQSKMNAIVCAGDLSYADSEQYRWDRWGKLVEPLIARMPWMIAPGNHEVEDPCQPDVSEFVAYQTRFRMPYERENRLQRRNLYYGFRVGLVHFIILTPYVDSTSTSLQYEWAQQEFQRVDRSITPWLVVIMHGPWYNSNTAHQGLEPHMIMKKNMEDILYRNKVDVVVAGHVHAYERSHPVYKEKVVEDAPIYVVLGDAGNREGLAPTYFDPQPEWSAFRQADYGFSVLNVVNRTHANMQWFEDQAEGDAVLRDTVALTTSKFRSVAA</sequence>
<dbReference type="InterPro" id="IPR029052">
    <property type="entry name" value="Metallo-depent_PP-like"/>
</dbReference>
<evidence type="ECO:0000313" key="9">
    <source>
        <dbReference type="Proteomes" id="UP000237271"/>
    </source>
</evidence>
<keyword evidence="1" id="KW-0732">Signal</keyword>
<accession>A0A2P4WZ00</accession>
<comment type="caution">
    <text evidence="8">The sequence shown here is derived from an EMBL/GenBank/DDBJ whole genome shotgun (WGS) entry which is preliminary data.</text>
</comment>
<feature type="domain" description="Purple acid phosphatase C-terminal" evidence="6">
    <location>
        <begin position="382"/>
        <end position="437"/>
    </location>
</feature>
<reference evidence="8 9" key="1">
    <citation type="journal article" date="2017" name="Genome Biol. Evol.">
        <title>Phytophthora megakarya and P. palmivora, closely related causal agents of cacao black pod rot, underwent increases in genome sizes and gene numbers by different mechanisms.</title>
        <authorList>
            <person name="Ali S.S."/>
            <person name="Shao J."/>
            <person name="Lary D.J."/>
            <person name="Kronmiller B."/>
            <person name="Shen D."/>
            <person name="Strem M.D."/>
            <person name="Amoako-Attah I."/>
            <person name="Akrofi A.Y."/>
            <person name="Begoude B.A."/>
            <person name="Ten Hoopen G.M."/>
            <person name="Coulibaly K."/>
            <person name="Kebe B.I."/>
            <person name="Melnick R.L."/>
            <person name="Guiltinan M.J."/>
            <person name="Tyler B.M."/>
            <person name="Meinhardt L.W."/>
            <person name="Bailey B.A."/>
        </authorList>
    </citation>
    <scope>NUCLEOTIDE SEQUENCE [LARGE SCALE GENOMIC DNA]</scope>
    <source>
        <strain evidence="9">sbr112.9</strain>
    </source>
</reference>
<dbReference type="GO" id="GO:0003993">
    <property type="term" value="F:acid phosphatase activity"/>
    <property type="evidence" value="ECO:0007669"/>
    <property type="project" value="UniProtKB-EC"/>
</dbReference>
<keyword evidence="9" id="KW-1185">Reference proteome</keyword>
<dbReference type="Pfam" id="PF16656">
    <property type="entry name" value="Pur_ac_phosph_N"/>
    <property type="match status" value="1"/>
</dbReference>
<dbReference type="GO" id="GO:0046872">
    <property type="term" value="F:metal ion binding"/>
    <property type="evidence" value="ECO:0007669"/>
    <property type="project" value="InterPro"/>
</dbReference>
<feature type="domain" description="Calcineurin-like phosphoesterase" evidence="5">
    <location>
        <begin position="170"/>
        <end position="367"/>
    </location>
</feature>
<comment type="catalytic activity">
    <reaction evidence="4">
        <text>a phosphate monoester + H2O = an alcohol + phosphate</text>
        <dbReference type="Rhea" id="RHEA:15017"/>
        <dbReference type="ChEBI" id="CHEBI:15377"/>
        <dbReference type="ChEBI" id="CHEBI:30879"/>
        <dbReference type="ChEBI" id="CHEBI:43474"/>
        <dbReference type="ChEBI" id="CHEBI:67140"/>
        <dbReference type="EC" id="3.1.3.2"/>
    </reaction>
</comment>
<evidence type="ECO:0000259" key="5">
    <source>
        <dbReference type="Pfam" id="PF00149"/>
    </source>
</evidence>
<comment type="similarity">
    <text evidence="4">Belongs to the metallophosphoesterase superfamily. Purple acid phosphatase family.</text>
</comment>
<organism evidence="8 9">
    <name type="scientific">Phytophthora palmivora</name>
    <dbReference type="NCBI Taxonomy" id="4796"/>
    <lineage>
        <taxon>Eukaryota</taxon>
        <taxon>Sar</taxon>
        <taxon>Stramenopiles</taxon>
        <taxon>Oomycota</taxon>
        <taxon>Peronosporomycetes</taxon>
        <taxon>Peronosporales</taxon>
        <taxon>Peronosporaceae</taxon>
        <taxon>Phytophthora</taxon>
    </lineage>
</organism>